<proteinExistence type="predicted"/>
<keyword evidence="2" id="KW-1185">Reference proteome</keyword>
<dbReference type="EMBL" id="SUPK01000001">
    <property type="protein sequence ID" value="TJY44514.1"/>
    <property type="molecule type" value="Genomic_DNA"/>
</dbReference>
<dbReference type="AlphaFoldDB" id="A0A4U0FJ62"/>
<organism evidence="1 2">
    <name type="scientific">Cohnella pontilimi</name>
    <dbReference type="NCBI Taxonomy" id="2564100"/>
    <lineage>
        <taxon>Bacteria</taxon>
        <taxon>Bacillati</taxon>
        <taxon>Bacillota</taxon>
        <taxon>Bacilli</taxon>
        <taxon>Bacillales</taxon>
        <taxon>Paenibacillaceae</taxon>
        <taxon>Cohnella</taxon>
    </lineage>
</organism>
<comment type="caution">
    <text evidence="1">The sequence shown here is derived from an EMBL/GenBank/DDBJ whole genome shotgun (WGS) entry which is preliminary data.</text>
</comment>
<name>A0A4U0FJ62_9BACL</name>
<evidence type="ECO:0000313" key="2">
    <source>
        <dbReference type="Proteomes" id="UP000309673"/>
    </source>
</evidence>
<dbReference type="Proteomes" id="UP000309673">
    <property type="component" value="Unassembled WGS sequence"/>
</dbReference>
<gene>
    <name evidence="1" type="ORF">E5161_03815</name>
</gene>
<reference evidence="1 2" key="1">
    <citation type="submission" date="2019-04" db="EMBL/GenBank/DDBJ databases">
        <title>Cohnella sp. nov., isolated from soil.</title>
        <authorList>
            <person name="Kim W."/>
        </authorList>
    </citation>
    <scope>NUCLEOTIDE SEQUENCE [LARGE SCALE GENOMIC DNA]</scope>
    <source>
        <strain evidence="1 2">CAU 1483</strain>
    </source>
</reference>
<sequence>MRDDDNRKRIVLIWEKSKESKEAEGEGEATVAATPLGDAGAPVLRVVSSGFGQTVRAVRTGGQPTAMLRSAA</sequence>
<evidence type="ECO:0000313" key="1">
    <source>
        <dbReference type="EMBL" id="TJY44514.1"/>
    </source>
</evidence>
<dbReference type="RefSeq" id="WP_136776323.1">
    <property type="nucleotide sequence ID" value="NZ_SUPK01000001.1"/>
</dbReference>
<accession>A0A4U0FJ62</accession>
<protein>
    <submittedName>
        <fullName evidence="1">Uncharacterized protein</fullName>
    </submittedName>
</protein>